<gene>
    <name evidence="2" type="ORF">EZV62_008601</name>
</gene>
<dbReference type="EMBL" id="VAHF01000003">
    <property type="protein sequence ID" value="TXG67326.1"/>
    <property type="molecule type" value="Genomic_DNA"/>
</dbReference>
<feature type="compositionally biased region" description="Polar residues" evidence="1">
    <location>
        <begin position="9"/>
        <end position="20"/>
    </location>
</feature>
<proteinExistence type="predicted"/>
<feature type="compositionally biased region" description="Basic residues" evidence="1">
    <location>
        <begin position="145"/>
        <end position="157"/>
    </location>
</feature>
<feature type="compositionally biased region" description="Basic and acidic residues" evidence="1">
    <location>
        <begin position="135"/>
        <end position="144"/>
    </location>
</feature>
<evidence type="ECO:0000313" key="3">
    <source>
        <dbReference type="Proteomes" id="UP000323000"/>
    </source>
</evidence>
<evidence type="ECO:0000256" key="1">
    <source>
        <dbReference type="SAM" id="MobiDB-lite"/>
    </source>
</evidence>
<organism evidence="2 3">
    <name type="scientific">Acer yangbiense</name>
    <dbReference type="NCBI Taxonomy" id="1000413"/>
    <lineage>
        <taxon>Eukaryota</taxon>
        <taxon>Viridiplantae</taxon>
        <taxon>Streptophyta</taxon>
        <taxon>Embryophyta</taxon>
        <taxon>Tracheophyta</taxon>
        <taxon>Spermatophyta</taxon>
        <taxon>Magnoliopsida</taxon>
        <taxon>eudicotyledons</taxon>
        <taxon>Gunneridae</taxon>
        <taxon>Pentapetalae</taxon>
        <taxon>rosids</taxon>
        <taxon>malvids</taxon>
        <taxon>Sapindales</taxon>
        <taxon>Sapindaceae</taxon>
        <taxon>Hippocastanoideae</taxon>
        <taxon>Acereae</taxon>
        <taxon>Acer</taxon>
    </lineage>
</organism>
<dbReference type="AlphaFoldDB" id="A0A5C7IFU6"/>
<protein>
    <submittedName>
        <fullName evidence="2">Uncharacterized protein</fullName>
    </submittedName>
</protein>
<evidence type="ECO:0000313" key="2">
    <source>
        <dbReference type="EMBL" id="TXG67326.1"/>
    </source>
</evidence>
<feature type="compositionally biased region" description="Basic and acidic residues" evidence="1">
    <location>
        <begin position="59"/>
        <end position="69"/>
    </location>
</feature>
<comment type="caution">
    <text evidence="2">The sequence shown here is derived from an EMBL/GenBank/DDBJ whole genome shotgun (WGS) entry which is preliminary data.</text>
</comment>
<feature type="region of interest" description="Disordered" evidence="1">
    <location>
        <begin position="59"/>
        <end position="82"/>
    </location>
</feature>
<feature type="compositionally biased region" description="Polar residues" evidence="1">
    <location>
        <begin position="70"/>
        <end position="82"/>
    </location>
</feature>
<keyword evidence="3" id="KW-1185">Reference proteome</keyword>
<name>A0A5C7IFU6_9ROSI</name>
<reference evidence="3" key="1">
    <citation type="journal article" date="2019" name="Gigascience">
        <title>De novo genome assembly of the endangered Acer yangbiense, a plant species with extremely small populations endemic to Yunnan Province, China.</title>
        <authorList>
            <person name="Yang J."/>
            <person name="Wariss H.M."/>
            <person name="Tao L."/>
            <person name="Zhang R."/>
            <person name="Yun Q."/>
            <person name="Hollingsworth P."/>
            <person name="Dao Z."/>
            <person name="Luo G."/>
            <person name="Guo H."/>
            <person name="Ma Y."/>
            <person name="Sun W."/>
        </authorList>
    </citation>
    <scope>NUCLEOTIDE SEQUENCE [LARGE SCALE GENOMIC DNA]</scope>
    <source>
        <strain evidence="3">cv. Malutang</strain>
    </source>
</reference>
<feature type="region of interest" description="Disordered" evidence="1">
    <location>
        <begin position="135"/>
        <end position="161"/>
    </location>
</feature>
<sequence length="203" mass="23513">MGSGEDSIIQGSGSKTNKQQFEALEENQDWIFKSLSELTTSIAHLTRSNNDAIERLERQLAENKGKETIGRQTQGDGRTSRSSWRDAEFSLVERWLHDEVSEGEMVDGSKEDVRLDRRPHDRRIIYGQRREPWRGAAEYKGDRRRERHHSQGPRKPKVNFSHFNGGDPHEWLDKVEHYFQVYEVARANRVSTACIYLDGKANS</sequence>
<dbReference type="Proteomes" id="UP000323000">
    <property type="component" value="Chromosome 3"/>
</dbReference>
<feature type="region of interest" description="Disordered" evidence="1">
    <location>
        <begin position="1"/>
        <end position="21"/>
    </location>
</feature>
<accession>A0A5C7IFU6</accession>
<dbReference type="OrthoDB" id="1435174at2759"/>